<dbReference type="EMBL" id="QPKB01000007">
    <property type="protein sequence ID" value="RWR89203.1"/>
    <property type="molecule type" value="Genomic_DNA"/>
</dbReference>
<sequence>MENEKILESLDSNWFFFSVFKPPSFPSCNLEEPHELKQPEPNIQIHQPQPIMPLSTQLQPQPISDASTQVLQEEPCGMEQTGTGKRIRKQGSKRRGYSVCMQECEEIQGSMELGFVLREVGTNGRLVSDVQRLGRTRYWVETSRSPALHCKMPPYGDGMVMKEHLRSWAHAVACTVR</sequence>
<evidence type="ECO:0000313" key="1">
    <source>
        <dbReference type="EMBL" id="RWR89203.1"/>
    </source>
</evidence>
<keyword evidence="2" id="KW-1185">Reference proteome</keyword>
<reference evidence="1 2" key="1">
    <citation type="journal article" date="2019" name="Nat. Plants">
        <title>Stout camphor tree genome fills gaps in understanding of flowering plant genome evolution.</title>
        <authorList>
            <person name="Chaw S.M."/>
            <person name="Liu Y.C."/>
            <person name="Wu Y.W."/>
            <person name="Wang H.Y."/>
            <person name="Lin C.I."/>
            <person name="Wu C.S."/>
            <person name="Ke H.M."/>
            <person name="Chang L.Y."/>
            <person name="Hsu C.Y."/>
            <person name="Yang H.T."/>
            <person name="Sudianto E."/>
            <person name="Hsu M.H."/>
            <person name="Wu K.P."/>
            <person name="Wang L.N."/>
            <person name="Leebens-Mack J.H."/>
            <person name="Tsai I.J."/>
        </authorList>
    </citation>
    <scope>NUCLEOTIDE SEQUENCE [LARGE SCALE GENOMIC DNA]</scope>
    <source>
        <strain evidence="2">cv. Chaw 1501</strain>
        <tissue evidence="1">Young leaves</tissue>
    </source>
</reference>
<dbReference type="PANTHER" id="PTHR33785">
    <property type="entry name" value="OS06G0550800 PROTEIN"/>
    <property type="match status" value="1"/>
</dbReference>
<dbReference type="Proteomes" id="UP000283530">
    <property type="component" value="Unassembled WGS sequence"/>
</dbReference>
<protein>
    <submittedName>
        <fullName evidence="1">Uncharacterized protein</fullName>
    </submittedName>
</protein>
<organism evidence="1 2">
    <name type="scientific">Cinnamomum micranthum f. kanehirae</name>
    <dbReference type="NCBI Taxonomy" id="337451"/>
    <lineage>
        <taxon>Eukaryota</taxon>
        <taxon>Viridiplantae</taxon>
        <taxon>Streptophyta</taxon>
        <taxon>Embryophyta</taxon>
        <taxon>Tracheophyta</taxon>
        <taxon>Spermatophyta</taxon>
        <taxon>Magnoliopsida</taxon>
        <taxon>Magnoliidae</taxon>
        <taxon>Laurales</taxon>
        <taxon>Lauraceae</taxon>
        <taxon>Cinnamomum</taxon>
    </lineage>
</organism>
<dbReference type="AlphaFoldDB" id="A0A443PEK3"/>
<comment type="caution">
    <text evidence="1">The sequence shown here is derived from an EMBL/GenBank/DDBJ whole genome shotgun (WGS) entry which is preliminary data.</text>
</comment>
<dbReference type="PANTHER" id="PTHR33785:SF8">
    <property type="entry name" value="BZIP DOMAIN-CONTAINING PROTEIN"/>
    <property type="match status" value="1"/>
</dbReference>
<proteinExistence type="predicted"/>
<accession>A0A443PEK3</accession>
<evidence type="ECO:0000313" key="2">
    <source>
        <dbReference type="Proteomes" id="UP000283530"/>
    </source>
</evidence>
<gene>
    <name evidence="1" type="ORF">CKAN_01825200</name>
</gene>
<dbReference type="OrthoDB" id="1725654at2759"/>
<name>A0A443PEK3_9MAGN</name>